<feature type="domain" description="PDZ" evidence="2">
    <location>
        <begin position="31"/>
        <end position="123"/>
    </location>
</feature>
<dbReference type="Gene3D" id="2.30.42.10">
    <property type="match status" value="2"/>
</dbReference>
<dbReference type="InterPro" id="IPR036034">
    <property type="entry name" value="PDZ_sf"/>
</dbReference>
<dbReference type="Pfam" id="PF00595">
    <property type="entry name" value="PDZ"/>
    <property type="match status" value="1"/>
</dbReference>
<organism evidence="3 4">
    <name type="scientific">Trichuris muris</name>
    <name type="common">Mouse whipworm</name>
    <dbReference type="NCBI Taxonomy" id="70415"/>
    <lineage>
        <taxon>Eukaryota</taxon>
        <taxon>Metazoa</taxon>
        <taxon>Ecdysozoa</taxon>
        <taxon>Nematoda</taxon>
        <taxon>Enoplea</taxon>
        <taxon>Dorylaimia</taxon>
        <taxon>Trichinellida</taxon>
        <taxon>Trichuridae</taxon>
        <taxon>Trichuris</taxon>
    </lineage>
</organism>
<dbReference type="Pfam" id="PF17820">
    <property type="entry name" value="PDZ_6"/>
    <property type="match status" value="1"/>
</dbReference>
<feature type="domain" description="PDZ" evidence="2">
    <location>
        <begin position="766"/>
        <end position="839"/>
    </location>
</feature>
<sequence length="853" mass="94097">MMNRYMHTGISNKKVPTKSSLSYPYHEETWHVVLKRRTEGQHDGSRSLGFSIVGGIDSPKGQMGIFIKTVHPKGLAAESCLIRKGDEILDVNGIPVIGMTRNSALQIFKNAKRSDVKMLMRRKVKRTSVDGYTVDRIEENIGENRSRNLYLQQENLLDDIATGTTVSSHLKACITQSGKQRCISSTGQLENQSESPKCAESLDTGKTADSFATEKVWSRDLAEFELADFHDLLAIMNETEESRCSPEDKFHESQITVEDERPNHYSSKLQLQSEFERSSVDSGSPRSTEAIKPASLNQASSDLMNWSSQPNKADVCNEPTRLEHSIKSCFPVPPYTSVVRKVEVSDSLFGITDQLDSVSRLMGKRPPYRGLRSRSPGLLGEKNSSTLKNCDYRRCSPRLINVEMNDGGMRQFHPEPLPAIAQDEGHTFLDCFQFAKSNANSVEPQGSSSDNQDENAMAEVRAGLVKTRVQAFNSLSDNSALKVRCPMPKLQPKSVGHINESAASAQVLHRLDANSNKNTQKCTAQPSTEAVLIRNVEVNAPTRLATSGKEVGTWSTLASLNSRDSDKTSSMASTIFIQVSSACSSKSTVRGEPTDLHESDNSNDLLQEGNDRNEKSFGVPYKFTSAVAGDVSEQSKYEHPASSKGAKIYQARLNGPMMNQCSEKEHIACVGLPSPDDKSKKAVEIYYGQHMKRGNRVFMGSSTTCLELSPPEHDEHKNKSGRPTIAYISQHFALQHASVSDRANLPQNVDLVNYYRDYRFNAEPIDIVLPMVKTTLGVILRGGLGSPLGDLPLTIKEIIKKGPVGMDGRIRIGDQLVAINGTSVMFDTIQHARQLLRHALGMDVTLTIIPKSS</sequence>
<evidence type="ECO:0000313" key="3">
    <source>
        <dbReference type="Proteomes" id="UP000046395"/>
    </source>
</evidence>
<feature type="compositionally biased region" description="Polar residues" evidence="1">
    <location>
        <begin position="264"/>
        <end position="273"/>
    </location>
</feature>
<reference evidence="3" key="1">
    <citation type="submission" date="2013-11" db="EMBL/GenBank/DDBJ databases">
        <authorList>
            <person name="Aslett M."/>
        </authorList>
    </citation>
    <scope>NUCLEOTIDE SEQUENCE [LARGE SCALE GENOMIC DNA]</scope>
    <source>
        <strain evidence="3">Edinburgh</strain>
    </source>
</reference>
<reference evidence="3" key="2">
    <citation type="submission" date="2014-03" db="EMBL/GenBank/DDBJ databases">
        <title>The whipworm genome and dual-species transcriptomics of an intimate host-pathogen interaction.</title>
        <authorList>
            <person name="Foth B.J."/>
            <person name="Tsai I.J."/>
            <person name="Reid A.J."/>
            <person name="Bancroft A.J."/>
            <person name="Nichol S."/>
            <person name="Tracey A."/>
            <person name="Holroyd N."/>
            <person name="Cotton J.A."/>
            <person name="Stanley E.J."/>
            <person name="Zarowiecki M."/>
            <person name="Liu J.Z."/>
            <person name="Huckvale T."/>
            <person name="Cooper P.J."/>
            <person name="Grencis R.K."/>
            <person name="Berriman M."/>
        </authorList>
    </citation>
    <scope>NUCLEOTIDE SEQUENCE [LARGE SCALE GENOMIC DNA]</scope>
    <source>
        <strain evidence="3">Edinburgh</strain>
    </source>
</reference>
<evidence type="ECO:0000259" key="2">
    <source>
        <dbReference type="PROSITE" id="PS50106"/>
    </source>
</evidence>
<dbReference type="SMART" id="SM00228">
    <property type="entry name" value="PDZ"/>
    <property type="match status" value="2"/>
</dbReference>
<dbReference type="PANTHER" id="PTHR19964:SF97">
    <property type="entry name" value="PDZ DOMAIN-CONTAINING PROTEIN"/>
    <property type="match status" value="1"/>
</dbReference>
<dbReference type="InterPro" id="IPR051342">
    <property type="entry name" value="PDZ_scaffold"/>
</dbReference>
<feature type="region of interest" description="Disordered" evidence="1">
    <location>
        <begin position="259"/>
        <end position="292"/>
    </location>
</feature>
<dbReference type="WBParaSite" id="TMUE_0000001202.1">
    <property type="protein sequence ID" value="TMUE_0000001202.1"/>
    <property type="gene ID" value="WBGene00297110"/>
</dbReference>
<dbReference type="PROSITE" id="PS50106">
    <property type="entry name" value="PDZ"/>
    <property type="match status" value="2"/>
</dbReference>
<dbReference type="SUPFAM" id="SSF50156">
    <property type="entry name" value="PDZ domain-like"/>
    <property type="match status" value="2"/>
</dbReference>
<dbReference type="InterPro" id="IPR041489">
    <property type="entry name" value="PDZ_6"/>
</dbReference>
<feature type="region of interest" description="Disordered" evidence="1">
    <location>
        <begin position="586"/>
        <end position="614"/>
    </location>
</feature>
<dbReference type="Proteomes" id="UP000046395">
    <property type="component" value="Unassembled WGS sequence"/>
</dbReference>
<dbReference type="AlphaFoldDB" id="A0A5S6Q2L6"/>
<dbReference type="WBParaSite" id="TMUE_0000001202.2">
    <property type="protein sequence ID" value="TMUE_0000001202.2"/>
    <property type="gene ID" value="WBGene00297110"/>
</dbReference>
<dbReference type="PANTHER" id="PTHR19964">
    <property type="entry name" value="MULTIPLE PDZ DOMAIN PROTEIN"/>
    <property type="match status" value="1"/>
</dbReference>
<reference evidence="4" key="3">
    <citation type="submission" date="2019-12" db="UniProtKB">
        <authorList>
            <consortium name="WormBaseParasite"/>
        </authorList>
    </citation>
    <scope>IDENTIFICATION</scope>
</reference>
<accession>A0A5S6Q2L6</accession>
<proteinExistence type="predicted"/>
<feature type="region of interest" description="Disordered" evidence="1">
    <location>
        <begin position="362"/>
        <end position="382"/>
    </location>
</feature>
<protein>
    <submittedName>
        <fullName evidence="4">PDZ domain-containing protein</fullName>
    </submittedName>
</protein>
<dbReference type="InterPro" id="IPR001478">
    <property type="entry name" value="PDZ"/>
</dbReference>
<name>A0A5S6Q2L6_TRIMR</name>
<evidence type="ECO:0000256" key="1">
    <source>
        <dbReference type="SAM" id="MobiDB-lite"/>
    </source>
</evidence>
<dbReference type="STRING" id="70415.A0A5S6Q2L6"/>
<keyword evidence="3" id="KW-1185">Reference proteome</keyword>
<evidence type="ECO:0000313" key="4">
    <source>
        <dbReference type="WBParaSite" id="TMUE_0000001202.1"/>
    </source>
</evidence>